<keyword evidence="2 3" id="KW-0175">Coiled coil</keyword>
<comment type="caution">
    <text evidence="4">The sequence shown here is derived from an EMBL/GenBank/DDBJ whole genome shotgun (WGS) entry which is preliminary data.</text>
</comment>
<gene>
    <name evidence="4" type="ORF">ElyMa_002876500</name>
</gene>
<evidence type="ECO:0000256" key="1">
    <source>
        <dbReference type="ARBA" id="ARBA00010061"/>
    </source>
</evidence>
<dbReference type="GO" id="GO:0034452">
    <property type="term" value="F:dynactin binding"/>
    <property type="evidence" value="ECO:0007669"/>
    <property type="project" value="TreeGrafter"/>
</dbReference>
<dbReference type="GO" id="GO:0008093">
    <property type="term" value="F:cytoskeletal anchor activity"/>
    <property type="evidence" value="ECO:0007669"/>
    <property type="project" value="InterPro"/>
</dbReference>
<dbReference type="GO" id="GO:0072393">
    <property type="term" value="P:microtubule anchoring at microtubule organizing center"/>
    <property type="evidence" value="ECO:0007669"/>
    <property type="project" value="TreeGrafter"/>
</dbReference>
<dbReference type="InterPro" id="IPR018477">
    <property type="entry name" value="BICD"/>
</dbReference>
<evidence type="ECO:0000313" key="4">
    <source>
        <dbReference type="EMBL" id="GFS02928.1"/>
    </source>
</evidence>
<protein>
    <submittedName>
        <fullName evidence="4">Protein bicaudal D homolog 2-like</fullName>
    </submittedName>
</protein>
<reference evidence="4 5" key="1">
    <citation type="journal article" date="2021" name="Elife">
        <title>Chloroplast acquisition without the gene transfer in kleptoplastic sea slugs, Plakobranchus ocellatus.</title>
        <authorList>
            <person name="Maeda T."/>
            <person name="Takahashi S."/>
            <person name="Yoshida T."/>
            <person name="Shimamura S."/>
            <person name="Takaki Y."/>
            <person name="Nagai Y."/>
            <person name="Toyoda A."/>
            <person name="Suzuki Y."/>
            <person name="Arimoto A."/>
            <person name="Ishii H."/>
            <person name="Satoh N."/>
            <person name="Nishiyama T."/>
            <person name="Hasebe M."/>
            <person name="Maruyama T."/>
            <person name="Minagawa J."/>
            <person name="Obokata J."/>
            <person name="Shigenobu S."/>
        </authorList>
    </citation>
    <scope>NUCLEOTIDE SEQUENCE [LARGE SCALE GENOMIC DNA]</scope>
</reference>
<dbReference type="GO" id="GO:0070840">
    <property type="term" value="F:dynein complex binding"/>
    <property type="evidence" value="ECO:0007669"/>
    <property type="project" value="InterPro"/>
</dbReference>
<evidence type="ECO:0000313" key="5">
    <source>
        <dbReference type="Proteomes" id="UP000762676"/>
    </source>
</evidence>
<organism evidence="4 5">
    <name type="scientific">Elysia marginata</name>
    <dbReference type="NCBI Taxonomy" id="1093978"/>
    <lineage>
        <taxon>Eukaryota</taxon>
        <taxon>Metazoa</taxon>
        <taxon>Spiralia</taxon>
        <taxon>Lophotrochozoa</taxon>
        <taxon>Mollusca</taxon>
        <taxon>Gastropoda</taxon>
        <taxon>Heterobranchia</taxon>
        <taxon>Euthyneura</taxon>
        <taxon>Panpulmonata</taxon>
        <taxon>Sacoglossa</taxon>
        <taxon>Placobranchoidea</taxon>
        <taxon>Plakobranchidae</taxon>
        <taxon>Elysia</taxon>
    </lineage>
</organism>
<dbReference type="PANTHER" id="PTHR31233">
    <property type="entry name" value="BICAUDAL D FAMILY MEMBER"/>
    <property type="match status" value="1"/>
</dbReference>
<dbReference type="GO" id="GO:0070507">
    <property type="term" value="P:regulation of microtubule cytoskeleton organization"/>
    <property type="evidence" value="ECO:0007669"/>
    <property type="project" value="TreeGrafter"/>
</dbReference>
<evidence type="ECO:0000256" key="2">
    <source>
        <dbReference type="ARBA" id="ARBA00023054"/>
    </source>
</evidence>
<name>A0AAV4HXM9_9GAST</name>
<keyword evidence="5" id="KW-1185">Reference proteome</keyword>
<accession>A0AAV4HXM9</accession>
<dbReference type="EMBL" id="BMAT01005939">
    <property type="protein sequence ID" value="GFS02928.1"/>
    <property type="molecule type" value="Genomic_DNA"/>
</dbReference>
<dbReference type="PANTHER" id="PTHR31233:SF6">
    <property type="entry name" value="PROTEIN BICAUDAL D"/>
    <property type="match status" value="1"/>
</dbReference>
<dbReference type="Proteomes" id="UP000762676">
    <property type="component" value="Unassembled WGS sequence"/>
</dbReference>
<proteinExistence type="inferred from homology"/>
<dbReference type="AlphaFoldDB" id="A0AAV4HXM9"/>
<dbReference type="GO" id="GO:0005794">
    <property type="term" value="C:Golgi apparatus"/>
    <property type="evidence" value="ECO:0007669"/>
    <property type="project" value="TreeGrafter"/>
</dbReference>
<feature type="coiled-coil region" evidence="3">
    <location>
        <begin position="4"/>
        <end position="66"/>
    </location>
</feature>
<sequence>MASTSELEVEIERLSHELEETTKQKLQAAEYGLAVLDEKQQLQQQYDDLETQLENTKSELQCVKEVCRFPLCYKVDGEMAISHVYVESSQGNDDIFHSCAKLRLAVRRHGLLHTRQADEPRKQKGDLCTVIGTDFAHVRRLWSRYGDKSLL</sequence>
<dbReference type="GO" id="GO:0005829">
    <property type="term" value="C:cytosol"/>
    <property type="evidence" value="ECO:0007669"/>
    <property type="project" value="TreeGrafter"/>
</dbReference>
<evidence type="ECO:0000256" key="3">
    <source>
        <dbReference type="SAM" id="Coils"/>
    </source>
</evidence>
<comment type="similarity">
    <text evidence="1">Belongs to the BicD family.</text>
</comment>